<proteinExistence type="predicted"/>
<dbReference type="Proteomes" id="UP001623041">
    <property type="component" value="Unassembled WGS sequence"/>
</dbReference>
<evidence type="ECO:0000313" key="1">
    <source>
        <dbReference type="EMBL" id="MFK9094774.1"/>
    </source>
</evidence>
<accession>A0ABW8RMM4</accession>
<gene>
    <name evidence="1" type="ORF">ACJEBI_25280</name>
</gene>
<comment type="caution">
    <text evidence="1">The sequence shown here is derived from an EMBL/GenBank/DDBJ whole genome shotgun (WGS) entry which is preliminary data.</text>
</comment>
<name>A0ABW8RMM4_9BACI</name>
<keyword evidence="2" id="KW-1185">Reference proteome</keyword>
<protein>
    <submittedName>
        <fullName evidence="1">Uncharacterized protein</fullName>
    </submittedName>
</protein>
<sequence length="216" mass="25287">MIRSIINEWMKLKEAGLVKEIQKIQTVRLDEEEDELVEVDNPTDLSLLSKHEKYAVFRLDENRCILIFAKEGYAEREYENRWLGAKKGISFGAYDWGKNYVVTDYLEATTLQEYLESHIMTRELAEKIIKLLDDLDESGFMTNQAPQDILIFSNESLKVENLKKNLTGKPPFPKKMLKGLGVHAKTFLNFVLEVDKARYEEWGRLPEFQEFVENKE</sequence>
<organism evidence="1 2">
    <name type="scientific">Bacillus salipaludis</name>
    <dbReference type="NCBI Taxonomy" id="2547811"/>
    <lineage>
        <taxon>Bacteria</taxon>
        <taxon>Bacillati</taxon>
        <taxon>Bacillota</taxon>
        <taxon>Bacilli</taxon>
        <taxon>Bacillales</taxon>
        <taxon>Bacillaceae</taxon>
        <taxon>Bacillus</taxon>
    </lineage>
</organism>
<reference evidence="1 2" key="1">
    <citation type="submission" date="2024-11" db="EMBL/GenBank/DDBJ databases">
        <authorList>
            <person name="Lucas J.A."/>
        </authorList>
    </citation>
    <scope>NUCLEOTIDE SEQUENCE [LARGE SCALE GENOMIC DNA]</scope>
    <source>
        <strain evidence="1 2">Z 5.4</strain>
    </source>
</reference>
<dbReference type="EMBL" id="JBJHQH010000027">
    <property type="protein sequence ID" value="MFK9094774.1"/>
    <property type="molecule type" value="Genomic_DNA"/>
</dbReference>
<dbReference type="RefSeq" id="WP_406583224.1">
    <property type="nucleotide sequence ID" value="NZ_JBJHQH010000027.1"/>
</dbReference>
<evidence type="ECO:0000313" key="2">
    <source>
        <dbReference type="Proteomes" id="UP001623041"/>
    </source>
</evidence>